<accession>A0ACB9VTA0</accession>
<keyword evidence="2" id="KW-1185">Reference proteome</keyword>
<feature type="non-terminal residue" evidence="1">
    <location>
        <position position="1"/>
    </location>
</feature>
<name>A0ACB9VTA0_CHAAC</name>
<evidence type="ECO:0000313" key="2">
    <source>
        <dbReference type="Proteomes" id="UP001057452"/>
    </source>
</evidence>
<proteinExistence type="predicted"/>
<dbReference type="Proteomes" id="UP001057452">
    <property type="component" value="Chromosome 23"/>
</dbReference>
<comment type="caution">
    <text evidence="1">The sequence shown here is derived from an EMBL/GenBank/DDBJ whole genome shotgun (WGS) entry which is preliminary data.</text>
</comment>
<protein>
    <submittedName>
        <fullName evidence="1">Uncharacterized protein</fullName>
    </submittedName>
</protein>
<dbReference type="EMBL" id="CM043807">
    <property type="protein sequence ID" value="KAI4803168.1"/>
    <property type="molecule type" value="Genomic_DNA"/>
</dbReference>
<organism evidence="1 2">
    <name type="scientific">Chaenocephalus aceratus</name>
    <name type="common">Blackfin icefish</name>
    <name type="synonym">Chaenichthys aceratus</name>
    <dbReference type="NCBI Taxonomy" id="36190"/>
    <lineage>
        <taxon>Eukaryota</taxon>
        <taxon>Metazoa</taxon>
        <taxon>Chordata</taxon>
        <taxon>Craniata</taxon>
        <taxon>Vertebrata</taxon>
        <taxon>Euteleostomi</taxon>
        <taxon>Actinopterygii</taxon>
        <taxon>Neopterygii</taxon>
        <taxon>Teleostei</taxon>
        <taxon>Neoteleostei</taxon>
        <taxon>Acanthomorphata</taxon>
        <taxon>Eupercaria</taxon>
        <taxon>Perciformes</taxon>
        <taxon>Notothenioidei</taxon>
        <taxon>Channichthyidae</taxon>
        <taxon>Chaenocephalus</taxon>
    </lineage>
</organism>
<reference evidence="1" key="1">
    <citation type="submission" date="2022-05" db="EMBL/GenBank/DDBJ databases">
        <title>Chromosome-level genome of Chaenocephalus aceratus.</title>
        <authorList>
            <person name="Park H."/>
        </authorList>
    </citation>
    <scope>NUCLEOTIDE SEQUENCE</scope>
    <source>
        <strain evidence="1">KU_202001</strain>
    </source>
</reference>
<evidence type="ECO:0000313" key="1">
    <source>
        <dbReference type="EMBL" id="KAI4803168.1"/>
    </source>
</evidence>
<sequence length="71" mass="7892">KPLLRVAPLAPTAPKPAPSIPQRRNGSIVFHRLWQLFDVAKAQHYESLVDQAALPYKCFFFGGGGCFNHSK</sequence>
<gene>
    <name evidence="1" type="ORF">KUCAC02_006724</name>
</gene>
<feature type="non-terminal residue" evidence="1">
    <location>
        <position position="71"/>
    </location>
</feature>